<dbReference type="CDD" id="cd05233">
    <property type="entry name" value="SDR_c"/>
    <property type="match status" value="1"/>
</dbReference>
<proteinExistence type="inferred from homology"/>
<accession>A0ABX7PSW4</accession>
<dbReference type="PRINTS" id="PR00080">
    <property type="entry name" value="SDRFAMILY"/>
</dbReference>
<sequence length="252" mass="26518">MTTSAGDRSRTVLVIGAAGGMCRGINARIAQAGHQVICVDFDAAGAERAAAEIKAGGGDAVDFACDVSSAESVRQLGDSIRDSGLLVDVIVNAAGILDRRYLADHDDDSFDRAVQINLVGPFRVIQEFGPAMAERGWGRIINISSIAGVRGYPYPSYAATKAGLSNLGRSLVKDFRRTGVTVNSICPGVVDTPMVIDEVRRQVAEKVPTGQIITPEEIGALATFLISDDARNINGADLVVDGGATAFYELFD</sequence>
<dbReference type="SUPFAM" id="SSF51735">
    <property type="entry name" value="NAD(P)-binding Rossmann-fold domains"/>
    <property type="match status" value="1"/>
</dbReference>
<evidence type="ECO:0000256" key="1">
    <source>
        <dbReference type="ARBA" id="ARBA00006484"/>
    </source>
</evidence>
<dbReference type="EMBL" id="CP022295">
    <property type="protein sequence ID" value="QSR28785.1"/>
    <property type="molecule type" value="Genomic_DNA"/>
</dbReference>
<dbReference type="Proteomes" id="UP000662818">
    <property type="component" value="Chromosome"/>
</dbReference>
<protein>
    <submittedName>
        <fullName evidence="2">Oxidoreductase</fullName>
    </submittedName>
</protein>
<organism evidence="2 3">
    <name type="scientific">Nocardioides aromaticivorans</name>
    <dbReference type="NCBI Taxonomy" id="200618"/>
    <lineage>
        <taxon>Bacteria</taxon>
        <taxon>Bacillati</taxon>
        <taxon>Actinomycetota</taxon>
        <taxon>Actinomycetes</taxon>
        <taxon>Propionibacteriales</taxon>
        <taxon>Nocardioidaceae</taxon>
        <taxon>Nocardioides</taxon>
    </lineage>
</organism>
<dbReference type="InterPro" id="IPR050259">
    <property type="entry name" value="SDR"/>
</dbReference>
<dbReference type="PANTHER" id="PTHR42879:SF2">
    <property type="entry name" value="3-OXOACYL-[ACYL-CARRIER-PROTEIN] REDUCTASE FABG"/>
    <property type="match status" value="1"/>
</dbReference>
<gene>
    <name evidence="2" type="ORF">CFH99_24490</name>
</gene>
<reference evidence="2 3" key="1">
    <citation type="submission" date="2017-06" db="EMBL/GenBank/DDBJ databases">
        <title>Complete Genome Sequence of the Soil Carbazole-Degrading Bacterium Nocardioides aromaticivorans IC177.</title>
        <authorList>
            <person name="Vejarano F."/>
            <person name="Suzuki-Minakuchi C."/>
            <person name="Ohtsubo Y."/>
            <person name="Tsuda M."/>
            <person name="Okada K."/>
            <person name="Nojiri H."/>
        </authorList>
    </citation>
    <scope>NUCLEOTIDE SEQUENCE [LARGE SCALE GENOMIC DNA]</scope>
    <source>
        <strain evidence="2 3">IC177</strain>
    </source>
</reference>
<dbReference type="InterPro" id="IPR002347">
    <property type="entry name" value="SDR_fam"/>
</dbReference>
<evidence type="ECO:0000313" key="2">
    <source>
        <dbReference type="EMBL" id="QSR28785.1"/>
    </source>
</evidence>
<dbReference type="PANTHER" id="PTHR42879">
    <property type="entry name" value="3-OXOACYL-(ACYL-CARRIER-PROTEIN) REDUCTASE"/>
    <property type="match status" value="1"/>
</dbReference>
<dbReference type="Pfam" id="PF13561">
    <property type="entry name" value="adh_short_C2"/>
    <property type="match status" value="1"/>
</dbReference>
<dbReference type="PRINTS" id="PR00081">
    <property type="entry name" value="GDHRDH"/>
</dbReference>
<dbReference type="RefSeq" id="WP_207007659.1">
    <property type="nucleotide sequence ID" value="NZ_CP022295.1"/>
</dbReference>
<keyword evidence="3" id="KW-1185">Reference proteome</keyword>
<name>A0ABX7PSW4_9ACTN</name>
<dbReference type="Gene3D" id="3.40.50.720">
    <property type="entry name" value="NAD(P)-binding Rossmann-like Domain"/>
    <property type="match status" value="1"/>
</dbReference>
<dbReference type="InterPro" id="IPR036291">
    <property type="entry name" value="NAD(P)-bd_dom_sf"/>
</dbReference>
<evidence type="ECO:0000313" key="3">
    <source>
        <dbReference type="Proteomes" id="UP000662818"/>
    </source>
</evidence>
<comment type="similarity">
    <text evidence="1">Belongs to the short-chain dehydrogenases/reductases (SDR) family.</text>
</comment>